<gene>
    <name evidence="2" type="ORF">CgunFtcFv8_019517</name>
</gene>
<name>A0AAN8HNP7_CHAGU</name>
<reference evidence="2 3" key="1">
    <citation type="journal article" date="2023" name="Mol. Biol. Evol.">
        <title>Genomics of Secondarily Temperate Adaptation in the Only Non-Antarctic Icefish.</title>
        <authorList>
            <person name="Rivera-Colon A.G."/>
            <person name="Rayamajhi N."/>
            <person name="Minhas B.F."/>
            <person name="Madrigal G."/>
            <person name="Bilyk K.T."/>
            <person name="Yoon V."/>
            <person name="Hune M."/>
            <person name="Gregory S."/>
            <person name="Cheng C.H.C."/>
            <person name="Catchen J.M."/>
        </authorList>
    </citation>
    <scope>NUCLEOTIDE SEQUENCE [LARGE SCALE GENOMIC DNA]</scope>
    <source>
        <tissue evidence="2">White muscle</tissue>
    </source>
</reference>
<comment type="caution">
    <text evidence="2">The sequence shown here is derived from an EMBL/GenBank/DDBJ whole genome shotgun (WGS) entry which is preliminary data.</text>
</comment>
<accession>A0AAN8HNP7</accession>
<feature type="region of interest" description="Disordered" evidence="1">
    <location>
        <begin position="58"/>
        <end position="77"/>
    </location>
</feature>
<evidence type="ECO:0000313" key="2">
    <source>
        <dbReference type="EMBL" id="KAK5922238.1"/>
    </source>
</evidence>
<dbReference type="AlphaFoldDB" id="A0AAN8HNP7"/>
<evidence type="ECO:0000256" key="1">
    <source>
        <dbReference type="SAM" id="MobiDB-lite"/>
    </source>
</evidence>
<feature type="compositionally biased region" description="Polar residues" evidence="1">
    <location>
        <begin position="62"/>
        <end position="77"/>
    </location>
</feature>
<proteinExistence type="predicted"/>
<dbReference type="Proteomes" id="UP001331515">
    <property type="component" value="Unassembled WGS sequence"/>
</dbReference>
<sequence>MNTTDLVQRLSDISSETKEEPFPSLIQSVETMASVIELLLETLKDLKAVTKQLRTQKETLRGTATCSDPESSNDGSC</sequence>
<organism evidence="2 3">
    <name type="scientific">Champsocephalus gunnari</name>
    <name type="common">Mackerel icefish</name>
    <dbReference type="NCBI Taxonomy" id="52237"/>
    <lineage>
        <taxon>Eukaryota</taxon>
        <taxon>Metazoa</taxon>
        <taxon>Chordata</taxon>
        <taxon>Craniata</taxon>
        <taxon>Vertebrata</taxon>
        <taxon>Euteleostomi</taxon>
        <taxon>Actinopterygii</taxon>
        <taxon>Neopterygii</taxon>
        <taxon>Teleostei</taxon>
        <taxon>Neoteleostei</taxon>
        <taxon>Acanthomorphata</taxon>
        <taxon>Eupercaria</taxon>
        <taxon>Perciformes</taxon>
        <taxon>Notothenioidei</taxon>
        <taxon>Channichthyidae</taxon>
        <taxon>Champsocephalus</taxon>
    </lineage>
</organism>
<protein>
    <submittedName>
        <fullName evidence="2">Uncharacterized protein</fullName>
    </submittedName>
</protein>
<dbReference type="EMBL" id="JAURVH010001522">
    <property type="protein sequence ID" value="KAK5922238.1"/>
    <property type="molecule type" value="Genomic_DNA"/>
</dbReference>
<keyword evidence="3" id="KW-1185">Reference proteome</keyword>
<evidence type="ECO:0000313" key="3">
    <source>
        <dbReference type="Proteomes" id="UP001331515"/>
    </source>
</evidence>